<feature type="compositionally biased region" description="Basic residues" evidence="1">
    <location>
        <begin position="9"/>
        <end position="19"/>
    </location>
</feature>
<feature type="region of interest" description="Disordered" evidence="1">
    <location>
        <begin position="249"/>
        <end position="353"/>
    </location>
</feature>
<feature type="compositionally biased region" description="Low complexity" evidence="1">
    <location>
        <begin position="281"/>
        <end position="310"/>
    </location>
</feature>
<organism evidence="2">
    <name type="scientific">uncultured Gemmatimonadota bacterium</name>
    <dbReference type="NCBI Taxonomy" id="203437"/>
    <lineage>
        <taxon>Bacteria</taxon>
        <taxon>Pseudomonadati</taxon>
        <taxon>Gemmatimonadota</taxon>
        <taxon>environmental samples</taxon>
    </lineage>
</organism>
<name>A0A6J4KXZ7_9BACT</name>
<reference evidence="2" key="1">
    <citation type="submission" date="2020-02" db="EMBL/GenBank/DDBJ databases">
        <authorList>
            <person name="Meier V. D."/>
        </authorList>
    </citation>
    <scope>NUCLEOTIDE SEQUENCE</scope>
    <source>
        <strain evidence="2">AVDCRST_MAG89</strain>
    </source>
</reference>
<feature type="compositionally biased region" description="Basic residues" evidence="1">
    <location>
        <begin position="156"/>
        <end position="166"/>
    </location>
</feature>
<dbReference type="AlphaFoldDB" id="A0A6J4KXZ7"/>
<feature type="non-terminal residue" evidence="2">
    <location>
        <position position="1"/>
    </location>
</feature>
<accession>A0A6J4KXZ7</accession>
<feature type="compositionally biased region" description="Low complexity" evidence="1">
    <location>
        <begin position="330"/>
        <end position="340"/>
    </location>
</feature>
<feature type="compositionally biased region" description="Basic residues" evidence="1">
    <location>
        <begin position="191"/>
        <end position="205"/>
    </location>
</feature>
<feature type="non-terminal residue" evidence="2">
    <location>
        <position position="353"/>
    </location>
</feature>
<feature type="compositionally biased region" description="Gly residues" evidence="1">
    <location>
        <begin position="268"/>
        <end position="280"/>
    </location>
</feature>
<evidence type="ECO:0000256" key="1">
    <source>
        <dbReference type="SAM" id="MobiDB-lite"/>
    </source>
</evidence>
<evidence type="ECO:0000313" key="2">
    <source>
        <dbReference type="EMBL" id="CAA9317599.1"/>
    </source>
</evidence>
<dbReference type="EMBL" id="CADCTV010000325">
    <property type="protein sequence ID" value="CAA9317599.1"/>
    <property type="molecule type" value="Genomic_DNA"/>
</dbReference>
<protein>
    <submittedName>
        <fullName evidence="2">Glyoxalase family protein</fullName>
    </submittedName>
</protein>
<gene>
    <name evidence="2" type="ORF">AVDCRST_MAG89-1483</name>
</gene>
<sequence>ETGDAGLSPHHHGLGKRAAHAGVLPRCAGAGPGEEDGELRRSGCLPPVLRRRGRAAGHHPHLLRVGRCAPGPPRHRRGAPPGAGGGERRGAAEVEAPADGPRRARERAVRPGLLHQPVLSRSRRADPGDRQQGSRIRHRRAGRRAGPDAAASPAAHRPRVSRRGVHRRADAPGAGAVHHAGHGAAGDSPHQRHHRQPGARGRVLRGRAGAEDDQEDHQPRRARHAALLLGQLRRARGGAPQLMDAVRLAGPLQPRARRRGADAPRGLPGAGRRGAGGLGGSPALAGGAAVAGDGPHLLQQHLLPRAGRAAAGDRHRRPRLRRGRGGAGDGAEAAGVAGAQPRRDRRGAGAAGV</sequence>
<feature type="region of interest" description="Disordered" evidence="1">
    <location>
        <begin position="1"/>
        <end position="223"/>
    </location>
</feature>
<feature type="compositionally biased region" description="Basic residues" evidence="1">
    <location>
        <begin position="314"/>
        <end position="324"/>
    </location>
</feature>
<feature type="compositionally biased region" description="Basic residues" evidence="1">
    <location>
        <begin position="49"/>
        <end position="64"/>
    </location>
</feature>
<feature type="compositionally biased region" description="Basic and acidic residues" evidence="1">
    <location>
        <begin position="100"/>
        <end position="109"/>
    </location>
</feature>
<proteinExistence type="predicted"/>